<sequence>MVFIKSLKNQVWTLPPDIRDLIPSDHICYLVESFVDEMDFSEFETRYDGSGHPAYHPCIMCKILIQSMLDRVRSSRAIARNVRENIVYIYLAENLQPDFRTISDFRKENEELITAMFKNTVKAAKDLGVIGLEQLSVDGSKVKASTSRKSAVMKNVLEVIEEYVKNELKKGIEIDKVEDEHFGKCRGYDQLNESEKHKVRAVAVKYIKQVNKDESSDRNGKIENTIKKALNEFEKDSIDNVSLTDQESRFMINKKGTIELAYNTQITVDHKLGIIVANDVCQDRNDTYQLKPQIEMVEKNCGLLKVGTKICADTGYYSGNNVHYLIDKKLDPYIPEQEVTKTITENFEDLRFDISTFEYDEENDEFICPEKQSLKFLYEGYEKERKRKYRLYKGTECKKCKFSKNCTKRKDGIRHLKIAEFSKERKQLAEKMKTEEAKEIYRQRQQVVEPAIGNYKENLRFREFLTRGIKSVRNEFNLVCTAVNLKKIWIYSNKNEIIRKRNGINGTFHFKKKIVDRIKFNRAKKFQFHNR</sequence>
<dbReference type="InterPro" id="IPR008490">
    <property type="entry name" value="Transposase_InsH_N"/>
</dbReference>
<dbReference type="PANTHER" id="PTHR33408:SF2">
    <property type="entry name" value="TRANSPOSASE DDE DOMAIN-CONTAINING PROTEIN"/>
    <property type="match status" value="1"/>
</dbReference>
<dbReference type="RefSeq" id="WP_011022752.1">
    <property type="nucleotide sequence ID" value="NC_003552.1"/>
</dbReference>
<dbReference type="InParanoid" id="Q8TM70"/>
<dbReference type="PANTHER" id="PTHR33408">
    <property type="entry name" value="TRANSPOSASE"/>
    <property type="match status" value="1"/>
</dbReference>
<dbReference type="EMBL" id="AE010299">
    <property type="protein sequence ID" value="AAM06177.1"/>
    <property type="molecule type" value="Genomic_DNA"/>
</dbReference>
<feature type="domain" description="Transposase InsH N-terminal" evidence="1">
    <location>
        <begin position="17"/>
        <end position="107"/>
    </location>
</feature>
<dbReference type="AlphaFoldDB" id="Q8TM70"/>
<dbReference type="STRING" id="188937.MA_2800"/>
<name>Q8TM70_METAC</name>
<evidence type="ECO:0000313" key="3">
    <source>
        <dbReference type="EMBL" id="AAM06177.1"/>
    </source>
</evidence>
<evidence type="ECO:0000259" key="2">
    <source>
        <dbReference type="Pfam" id="PF13751"/>
    </source>
</evidence>
<keyword evidence="4" id="KW-1185">Reference proteome</keyword>
<dbReference type="Pfam" id="PF13751">
    <property type="entry name" value="DDE_Tnp_1_6"/>
    <property type="match status" value="1"/>
</dbReference>
<dbReference type="InterPro" id="IPR047629">
    <property type="entry name" value="IS1182_transpos"/>
</dbReference>
<dbReference type="KEGG" id="mac:MA_2800"/>
<dbReference type="Proteomes" id="UP000002487">
    <property type="component" value="Chromosome"/>
</dbReference>
<dbReference type="HOGENOM" id="CLU_021293_0_1_2"/>
<proteinExistence type="predicted"/>
<evidence type="ECO:0000259" key="1">
    <source>
        <dbReference type="Pfam" id="PF05598"/>
    </source>
</evidence>
<reference evidence="3 4" key="1">
    <citation type="journal article" date="2002" name="Genome Res.">
        <title>The genome of Methanosarcina acetivorans reveals extensive metabolic and physiological diversity.</title>
        <authorList>
            <person name="Galagan J.E."/>
            <person name="Nusbaum C."/>
            <person name="Roy A."/>
            <person name="Endrizzi M.G."/>
            <person name="Macdonald P."/>
            <person name="FitzHugh W."/>
            <person name="Calvo S."/>
            <person name="Engels R."/>
            <person name="Smirnov S."/>
            <person name="Atnoor D."/>
            <person name="Brown A."/>
            <person name="Allen N."/>
            <person name="Naylor J."/>
            <person name="Stange-Thomann N."/>
            <person name="DeArellano K."/>
            <person name="Johnson R."/>
            <person name="Linton L."/>
            <person name="McEwan P."/>
            <person name="McKernan K."/>
            <person name="Talamas J."/>
            <person name="Tirrell A."/>
            <person name="Ye W."/>
            <person name="Zimmer A."/>
            <person name="Barber R.D."/>
            <person name="Cann I."/>
            <person name="Graham D.E."/>
            <person name="Grahame D.A."/>
            <person name="Guss A."/>
            <person name="Hedderich R."/>
            <person name="Ingram-Smith C."/>
            <person name="Kuettner C.H."/>
            <person name="Krzycki J.A."/>
            <person name="Leigh J.A."/>
            <person name="Li W."/>
            <person name="Liu J."/>
            <person name="Mukhopadhyay B."/>
            <person name="Reeve J.N."/>
            <person name="Smith K."/>
            <person name="Springer T.A."/>
            <person name="Umayam L.A."/>
            <person name="White O."/>
            <person name="White R.H."/>
            <person name="de Macario E.C."/>
            <person name="Ferry J.G."/>
            <person name="Jarrell K.F."/>
            <person name="Jing H."/>
            <person name="Macario A.J.L."/>
            <person name="Paulsen I."/>
            <person name="Pritchett M."/>
            <person name="Sowers K.R."/>
            <person name="Swanson R.V."/>
            <person name="Zinder S.H."/>
            <person name="Lander E."/>
            <person name="Metcalf W.W."/>
            <person name="Birren B."/>
        </authorList>
    </citation>
    <scope>NUCLEOTIDE SEQUENCE [LARGE SCALE GENOMIC DNA]</scope>
    <source>
        <strain evidence="4">ATCC 35395 / DSM 2834 / JCM 12185 / C2A</strain>
    </source>
</reference>
<evidence type="ECO:0000313" key="4">
    <source>
        <dbReference type="Proteomes" id="UP000002487"/>
    </source>
</evidence>
<protein>
    <recommendedName>
        <fullName evidence="5">Transposase</fullName>
    </recommendedName>
</protein>
<feature type="domain" description="Transposase DDE" evidence="2">
    <location>
        <begin position="367"/>
        <end position="489"/>
    </location>
</feature>
<dbReference type="EnsemblBacteria" id="AAM06177">
    <property type="protein sequence ID" value="AAM06177"/>
    <property type="gene ID" value="MA_2800"/>
</dbReference>
<dbReference type="InterPro" id="IPR025668">
    <property type="entry name" value="Tnp_DDE_dom"/>
</dbReference>
<gene>
    <name evidence="3" type="ordered locus">MA_2800</name>
</gene>
<dbReference type="GeneID" id="32154514"/>
<dbReference type="PhylomeDB" id="Q8TM70"/>
<organism evidence="3 4">
    <name type="scientific">Methanosarcina acetivorans (strain ATCC 35395 / DSM 2834 / JCM 12185 / C2A)</name>
    <dbReference type="NCBI Taxonomy" id="188937"/>
    <lineage>
        <taxon>Archaea</taxon>
        <taxon>Methanobacteriati</taxon>
        <taxon>Methanobacteriota</taxon>
        <taxon>Stenosarchaea group</taxon>
        <taxon>Methanomicrobia</taxon>
        <taxon>Methanosarcinales</taxon>
        <taxon>Methanosarcinaceae</taxon>
        <taxon>Methanosarcina</taxon>
    </lineage>
</organism>
<dbReference type="Pfam" id="PF05598">
    <property type="entry name" value="DUF772"/>
    <property type="match status" value="1"/>
</dbReference>
<dbReference type="NCBIfam" id="NF033551">
    <property type="entry name" value="transpos_IS1182"/>
    <property type="match status" value="1"/>
</dbReference>
<accession>Q8TM70</accession>
<dbReference type="OrthoDB" id="135676at2157"/>
<evidence type="ECO:0008006" key="5">
    <source>
        <dbReference type="Google" id="ProtNLM"/>
    </source>
</evidence>